<dbReference type="Gene3D" id="3.40.50.11350">
    <property type="match status" value="1"/>
</dbReference>
<comment type="caution">
    <text evidence="3">The sequence shown here is derived from an EMBL/GenBank/DDBJ whole genome shotgun (WGS) entry which is preliminary data.</text>
</comment>
<dbReference type="RefSeq" id="WP_316070098.1">
    <property type="nucleotide sequence ID" value="NZ_JAVNWW010000001.1"/>
</dbReference>
<protein>
    <submittedName>
        <fullName evidence="3">Alpha-1,2-fucosyltransferase</fullName>
    </submittedName>
</protein>
<evidence type="ECO:0000313" key="4">
    <source>
        <dbReference type="Proteomes" id="UP001249959"/>
    </source>
</evidence>
<keyword evidence="2" id="KW-0808">Transferase</keyword>
<reference evidence="3 4" key="1">
    <citation type="submission" date="2023-09" db="EMBL/GenBank/DDBJ databases">
        <title>Aquirufa genomes.</title>
        <authorList>
            <person name="Pitt A."/>
        </authorList>
    </citation>
    <scope>NUCLEOTIDE SEQUENCE [LARGE SCALE GENOMIC DNA]</scope>
    <source>
        <strain evidence="3 4">LEOWEIH-7C</strain>
    </source>
</reference>
<dbReference type="Pfam" id="PF01531">
    <property type="entry name" value="Glyco_transf_11"/>
    <property type="match status" value="1"/>
</dbReference>
<evidence type="ECO:0000313" key="3">
    <source>
        <dbReference type="EMBL" id="MDU0807559.1"/>
    </source>
</evidence>
<organism evidence="3 4">
    <name type="scientific">Aquirufa regiilacus</name>
    <dbReference type="NCBI Taxonomy" id="3024868"/>
    <lineage>
        <taxon>Bacteria</taxon>
        <taxon>Pseudomonadati</taxon>
        <taxon>Bacteroidota</taxon>
        <taxon>Cytophagia</taxon>
        <taxon>Cytophagales</taxon>
        <taxon>Flectobacillaceae</taxon>
        <taxon>Aquirufa</taxon>
    </lineage>
</organism>
<proteinExistence type="predicted"/>
<evidence type="ECO:0000256" key="1">
    <source>
        <dbReference type="ARBA" id="ARBA00022676"/>
    </source>
</evidence>
<gene>
    <name evidence="3" type="ORF">PQG45_00765</name>
</gene>
<accession>A0ABU3TNX0</accession>
<dbReference type="Proteomes" id="UP001249959">
    <property type="component" value="Unassembled WGS sequence"/>
</dbReference>
<dbReference type="EMBL" id="JAVNWW010000001">
    <property type="protein sequence ID" value="MDU0807559.1"/>
    <property type="molecule type" value="Genomic_DNA"/>
</dbReference>
<evidence type="ECO:0000256" key="2">
    <source>
        <dbReference type="ARBA" id="ARBA00022679"/>
    </source>
</evidence>
<dbReference type="CDD" id="cd11301">
    <property type="entry name" value="Fut1_Fut2_like"/>
    <property type="match status" value="1"/>
</dbReference>
<dbReference type="InterPro" id="IPR002516">
    <property type="entry name" value="Glyco_trans_11"/>
</dbReference>
<dbReference type="PANTHER" id="PTHR11927">
    <property type="entry name" value="GALACTOSIDE 2-L-FUCOSYLTRANSFERASE"/>
    <property type="match status" value="1"/>
</dbReference>
<sequence>MVIIKITGGLGNQLFQFALGLALEETLGFQVKYDLSAYKIVGSRKFDLDKFVGNLKIANSEEIERNNNVIQKIKFQIFQWVGFPFGLKELKYYLERNFKYDANVFELANDVYLSGYWQSERYFFNHRVKLLERIKISDSHSPDSMTYLKQIRSSNSVSIHVRRGDYISNSKANSIYATCDLGYYEKAIQHLSAQFEDLTFFVFSDDMEWVTTHFSKFERIIFVNVNLGDKAFEDLKLMSNCKHNIIANSTFSWWAAWLNQYERKVVIAPKSWYTQKWRNSANLVPADWYRL</sequence>
<keyword evidence="1" id="KW-0328">Glycosyltransferase</keyword>
<name>A0ABU3TNX0_9BACT</name>
<dbReference type="PANTHER" id="PTHR11927:SF9">
    <property type="entry name" value="L-FUCOSYLTRANSFERASE"/>
    <property type="match status" value="1"/>
</dbReference>
<keyword evidence="4" id="KW-1185">Reference proteome</keyword>